<name>A0A6G4WJY4_9HYPH</name>
<keyword evidence="7 9" id="KW-0811">Translocation</keyword>
<evidence type="ECO:0000256" key="1">
    <source>
        <dbReference type="ARBA" id="ARBA00004370"/>
    </source>
</evidence>
<keyword evidence="5 9" id="KW-0653">Protein transport</keyword>
<evidence type="ECO:0000256" key="3">
    <source>
        <dbReference type="ARBA" id="ARBA00022475"/>
    </source>
</evidence>
<reference evidence="10 11" key="1">
    <citation type="submission" date="2020-02" db="EMBL/GenBank/DDBJ databases">
        <title>Genome sequence of strain CCNWXJ40-4.</title>
        <authorList>
            <person name="Gao J."/>
            <person name="Sun J."/>
        </authorList>
    </citation>
    <scope>NUCLEOTIDE SEQUENCE [LARGE SCALE GENOMIC DNA]</scope>
    <source>
        <strain evidence="10 11">CCNWXJ 40-4</strain>
    </source>
</reference>
<organism evidence="10 11">
    <name type="scientific">Allomesorhizobium camelthorni</name>
    <dbReference type="NCBI Taxonomy" id="475069"/>
    <lineage>
        <taxon>Bacteria</taxon>
        <taxon>Pseudomonadati</taxon>
        <taxon>Pseudomonadota</taxon>
        <taxon>Alphaproteobacteria</taxon>
        <taxon>Hyphomicrobiales</taxon>
        <taxon>Phyllobacteriaceae</taxon>
        <taxon>Allomesorhizobium</taxon>
    </lineage>
</organism>
<keyword evidence="8 9" id="KW-0472">Membrane</keyword>
<evidence type="ECO:0000313" key="11">
    <source>
        <dbReference type="Proteomes" id="UP001642900"/>
    </source>
</evidence>
<dbReference type="AlphaFoldDB" id="A0A6G4WJY4"/>
<evidence type="ECO:0000256" key="8">
    <source>
        <dbReference type="ARBA" id="ARBA00023136"/>
    </source>
</evidence>
<sequence>MASKITNPFTFLQQVRSETAKVTWPSRRETVISTIMVLVFAVIAMIFFFAADQVMALGVELILGIGR</sequence>
<accession>A0A6G4WJY4</accession>
<dbReference type="GO" id="GO:0006605">
    <property type="term" value="P:protein targeting"/>
    <property type="evidence" value="ECO:0007669"/>
    <property type="project" value="UniProtKB-UniRule"/>
</dbReference>
<dbReference type="InterPro" id="IPR001901">
    <property type="entry name" value="Translocase_SecE/Sec61-g"/>
</dbReference>
<comment type="subcellular location">
    <subcellularLocation>
        <location evidence="9">Cell membrane</location>
        <topology evidence="9">Single-pass membrane protein</topology>
    </subcellularLocation>
    <subcellularLocation>
        <location evidence="1">Membrane</location>
    </subcellularLocation>
</comment>
<dbReference type="EMBL" id="JAAKZF010000080">
    <property type="protein sequence ID" value="NGO55112.1"/>
    <property type="molecule type" value="Genomic_DNA"/>
</dbReference>
<dbReference type="Pfam" id="PF00584">
    <property type="entry name" value="SecE"/>
    <property type="match status" value="1"/>
</dbReference>
<gene>
    <name evidence="9 10" type="primary">secE</name>
    <name evidence="10" type="ORF">G6N73_29180</name>
</gene>
<dbReference type="GO" id="GO:0043952">
    <property type="term" value="P:protein transport by the Sec complex"/>
    <property type="evidence" value="ECO:0007669"/>
    <property type="project" value="UniProtKB-UniRule"/>
</dbReference>
<evidence type="ECO:0000256" key="5">
    <source>
        <dbReference type="ARBA" id="ARBA00022927"/>
    </source>
</evidence>
<keyword evidence="2 9" id="KW-0813">Transport</keyword>
<dbReference type="Gene3D" id="1.20.5.1030">
    <property type="entry name" value="Preprotein translocase secy subunit"/>
    <property type="match status" value="1"/>
</dbReference>
<feature type="transmembrane region" description="Helical" evidence="9">
    <location>
        <begin position="31"/>
        <end position="51"/>
    </location>
</feature>
<keyword evidence="4 9" id="KW-0812">Transmembrane</keyword>
<protein>
    <recommendedName>
        <fullName evidence="9">Protein translocase subunit SecE</fullName>
    </recommendedName>
</protein>
<evidence type="ECO:0000313" key="10">
    <source>
        <dbReference type="EMBL" id="NGO55112.1"/>
    </source>
</evidence>
<dbReference type="InterPro" id="IPR038379">
    <property type="entry name" value="SecE_sf"/>
</dbReference>
<dbReference type="GO" id="GO:0005886">
    <property type="term" value="C:plasma membrane"/>
    <property type="evidence" value="ECO:0007669"/>
    <property type="project" value="UniProtKB-SubCell"/>
</dbReference>
<comment type="similarity">
    <text evidence="9">Belongs to the SecE/SEC61-gamma family.</text>
</comment>
<dbReference type="GO" id="GO:0065002">
    <property type="term" value="P:intracellular protein transmembrane transport"/>
    <property type="evidence" value="ECO:0007669"/>
    <property type="project" value="UniProtKB-UniRule"/>
</dbReference>
<dbReference type="RefSeq" id="WP_165033475.1">
    <property type="nucleotide sequence ID" value="NZ_JAAKZF010000080.1"/>
</dbReference>
<dbReference type="InterPro" id="IPR005807">
    <property type="entry name" value="SecE_bac"/>
</dbReference>
<dbReference type="PANTHER" id="PTHR33910">
    <property type="entry name" value="PROTEIN TRANSLOCASE SUBUNIT SECE"/>
    <property type="match status" value="1"/>
</dbReference>
<proteinExistence type="inferred from homology"/>
<evidence type="ECO:0000256" key="6">
    <source>
        <dbReference type="ARBA" id="ARBA00022989"/>
    </source>
</evidence>
<dbReference type="PANTHER" id="PTHR33910:SF1">
    <property type="entry name" value="PROTEIN TRANSLOCASE SUBUNIT SECE"/>
    <property type="match status" value="1"/>
</dbReference>
<dbReference type="PROSITE" id="PS01067">
    <property type="entry name" value="SECE_SEC61G"/>
    <property type="match status" value="1"/>
</dbReference>
<evidence type="ECO:0000256" key="9">
    <source>
        <dbReference type="HAMAP-Rule" id="MF_00422"/>
    </source>
</evidence>
<comment type="function">
    <text evidence="9">Essential subunit of the Sec protein translocation channel SecYEG. Clamps together the 2 halves of SecY. May contact the channel plug during translocation.</text>
</comment>
<keyword evidence="3 9" id="KW-1003">Cell membrane</keyword>
<dbReference type="NCBIfam" id="TIGR00964">
    <property type="entry name" value="secE_bact"/>
    <property type="match status" value="1"/>
</dbReference>
<comment type="subunit">
    <text evidence="9">Component of the Sec protein translocase complex. Heterotrimer consisting of SecY, SecE and SecG subunits. The heterotrimers can form oligomers, although 1 heterotrimer is thought to be able to translocate proteins. Interacts with the ribosome. Interacts with SecDF, and other proteins may be involved. Interacts with SecA.</text>
</comment>
<dbReference type="Proteomes" id="UP001642900">
    <property type="component" value="Unassembled WGS sequence"/>
</dbReference>
<dbReference type="GO" id="GO:0009306">
    <property type="term" value="P:protein secretion"/>
    <property type="evidence" value="ECO:0007669"/>
    <property type="project" value="UniProtKB-UniRule"/>
</dbReference>
<evidence type="ECO:0000256" key="7">
    <source>
        <dbReference type="ARBA" id="ARBA00023010"/>
    </source>
</evidence>
<dbReference type="HAMAP" id="MF_00422">
    <property type="entry name" value="SecE"/>
    <property type="match status" value="1"/>
</dbReference>
<evidence type="ECO:0000256" key="2">
    <source>
        <dbReference type="ARBA" id="ARBA00022448"/>
    </source>
</evidence>
<keyword evidence="11" id="KW-1185">Reference proteome</keyword>
<dbReference type="GO" id="GO:0008320">
    <property type="term" value="F:protein transmembrane transporter activity"/>
    <property type="evidence" value="ECO:0007669"/>
    <property type="project" value="UniProtKB-UniRule"/>
</dbReference>
<keyword evidence="6 9" id="KW-1133">Transmembrane helix</keyword>
<evidence type="ECO:0000256" key="4">
    <source>
        <dbReference type="ARBA" id="ARBA00022692"/>
    </source>
</evidence>
<comment type="caution">
    <text evidence="10">The sequence shown here is derived from an EMBL/GenBank/DDBJ whole genome shotgun (WGS) entry which is preliminary data.</text>
</comment>